<evidence type="ECO:0000313" key="2">
    <source>
        <dbReference type="Proteomes" id="UP000467385"/>
    </source>
</evidence>
<accession>A0A7I7Y9G7</accession>
<name>A0A7I7Y9G7_9MYCO</name>
<reference evidence="1 2" key="1">
    <citation type="journal article" date="2019" name="Emerg. Microbes Infect.">
        <title>Comprehensive subspecies identification of 175 nontuberculous mycobacteria species based on 7547 genomic profiles.</title>
        <authorList>
            <person name="Matsumoto Y."/>
            <person name="Kinjo T."/>
            <person name="Motooka D."/>
            <person name="Nabeya D."/>
            <person name="Jung N."/>
            <person name="Uechi K."/>
            <person name="Horii T."/>
            <person name="Iida T."/>
            <person name="Fujita J."/>
            <person name="Nakamura S."/>
        </authorList>
    </citation>
    <scope>NUCLEOTIDE SEQUENCE [LARGE SCALE GENOMIC DNA]</scope>
    <source>
        <strain evidence="1 2">JCM 14738</strain>
    </source>
</reference>
<proteinExistence type="predicted"/>
<gene>
    <name evidence="1" type="ORF">MCNS_07450</name>
</gene>
<dbReference type="EMBL" id="AP022613">
    <property type="protein sequence ID" value="BBZ37682.1"/>
    <property type="molecule type" value="Genomic_DNA"/>
</dbReference>
<protein>
    <submittedName>
        <fullName evidence="1">Uncharacterized protein</fullName>
    </submittedName>
</protein>
<organism evidence="1 2">
    <name type="scientific">Mycobacterium conspicuum</name>
    <dbReference type="NCBI Taxonomy" id="44010"/>
    <lineage>
        <taxon>Bacteria</taxon>
        <taxon>Bacillati</taxon>
        <taxon>Actinomycetota</taxon>
        <taxon>Actinomycetes</taxon>
        <taxon>Mycobacteriales</taxon>
        <taxon>Mycobacteriaceae</taxon>
        <taxon>Mycobacterium</taxon>
    </lineage>
</organism>
<dbReference type="AlphaFoldDB" id="A0A7I7Y9G7"/>
<dbReference type="Proteomes" id="UP000467385">
    <property type="component" value="Chromosome"/>
</dbReference>
<keyword evidence="2" id="KW-1185">Reference proteome</keyword>
<evidence type="ECO:0000313" key="1">
    <source>
        <dbReference type="EMBL" id="BBZ37682.1"/>
    </source>
</evidence>
<sequence length="199" mass="21524">MRSVLVGLMVLSGGFFLPSAPPPTCQPAELFITDNTDPLFEIRADVTIALAGAAATGSTPLDGVYWSTRLQQTTAERSREFHLCSPDEPTLHALAEALRTQFHQEAVLTFDYLPQDAPDAHAVAVTVPDVDLAHFRDALVSDSTARRRLRGGSVAPAEHTLILITDTADLDVARRLVTEAGGRWDAATIAYGRREFVEG</sequence>
<dbReference type="OrthoDB" id="4159887at2"/>